<dbReference type="Proteomes" id="UP000245533">
    <property type="component" value="Unassembled WGS sequence"/>
</dbReference>
<dbReference type="SUPFAM" id="SSF51735">
    <property type="entry name" value="NAD(P)-binding Rossmann-fold domains"/>
    <property type="match status" value="1"/>
</dbReference>
<dbReference type="PANTHER" id="PTHR15020:SF50">
    <property type="entry name" value="UPF0659 PROTEIN YMR090W"/>
    <property type="match status" value="1"/>
</dbReference>
<dbReference type="OrthoDB" id="9803892at2"/>
<dbReference type="PANTHER" id="PTHR15020">
    <property type="entry name" value="FLAVIN REDUCTASE-RELATED"/>
    <property type="match status" value="1"/>
</dbReference>
<dbReference type="CDD" id="cd05243">
    <property type="entry name" value="SDR_a5"/>
    <property type="match status" value="1"/>
</dbReference>
<comment type="caution">
    <text evidence="2">The sequence shown here is derived from an EMBL/GenBank/DDBJ whole genome shotgun (WGS) entry which is preliminary data.</text>
</comment>
<accession>A0A316TMQ7</accession>
<name>A0A316TMQ7_9BACT</name>
<feature type="domain" description="NAD(P)-binding" evidence="1">
    <location>
        <begin position="7"/>
        <end position="189"/>
    </location>
</feature>
<dbReference type="Pfam" id="PF13460">
    <property type="entry name" value="NAD_binding_10"/>
    <property type="match status" value="1"/>
</dbReference>
<organism evidence="2 3">
    <name type="scientific">Rhodohalobacter mucosus</name>
    <dbReference type="NCBI Taxonomy" id="2079485"/>
    <lineage>
        <taxon>Bacteria</taxon>
        <taxon>Pseudomonadati</taxon>
        <taxon>Balneolota</taxon>
        <taxon>Balneolia</taxon>
        <taxon>Balneolales</taxon>
        <taxon>Balneolaceae</taxon>
        <taxon>Rhodohalobacter</taxon>
    </lineage>
</organism>
<dbReference type="InterPro" id="IPR016040">
    <property type="entry name" value="NAD(P)-bd_dom"/>
</dbReference>
<dbReference type="RefSeq" id="WP_109647335.1">
    <property type="nucleotide sequence ID" value="NZ_QGGB01000008.1"/>
</dbReference>
<keyword evidence="3" id="KW-1185">Reference proteome</keyword>
<dbReference type="AlphaFoldDB" id="A0A316TMQ7"/>
<evidence type="ECO:0000259" key="1">
    <source>
        <dbReference type="Pfam" id="PF13460"/>
    </source>
</evidence>
<dbReference type="InterPro" id="IPR036291">
    <property type="entry name" value="NAD(P)-bd_dom_sf"/>
</dbReference>
<proteinExistence type="predicted"/>
<evidence type="ECO:0000313" key="3">
    <source>
        <dbReference type="Proteomes" id="UP000245533"/>
    </source>
</evidence>
<reference evidence="2 3" key="1">
    <citation type="submission" date="2018-05" db="EMBL/GenBank/DDBJ databases">
        <title>Rhodohalobacter halophilus gen. nov., sp. nov., a moderately halophilic member of the family Balneolaceae.</title>
        <authorList>
            <person name="Liu Z.-W."/>
        </authorList>
    </citation>
    <scope>NUCLEOTIDE SEQUENCE [LARGE SCALE GENOMIC DNA]</scope>
    <source>
        <strain evidence="2 3">8A47</strain>
    </source>
</reference>
<dbReference type="Gene3D" id="3.40.50.720">
    <property type="entry name" value="NAD(P)-binding Rossmann-like Domain"/>
    <property type="match status" value="1"/>
</dbReference>
<protein>
    <submittedName>
        <fullName evidence="2">NAD-dependent dehydratase</fullName>
    </submittedName>
</protein>
<evidence type="ECO:0000313" key="2">
    <source>
        <dbReference type="EMBL" id="PWN05893.1"/>
    </source>
</evidence>
<gene>
    <name evidence="2" type="ORF">DDZ15_11955</name>
</gene>
<dbReference type="EMBL" id="QGGB01000008">
    <property type="protein sequence ID" value="PWN05893.1"/>
    <property type="molecule type" value="Genomic_DNA"/>
</dbReference>
<sequence length="216" mass="23147">MEIAIAGAHGQVAMHVHPILSKRGHRVRGIIRDPKQADDLKKAGAEPVIADLEEDGADQLSEAIDTADAVVFAAGAGPGSGKERKWTVDRDGAVKLMEAAKKSGVNHFIIISAMGLDTPRGSEVFQVYQKAKAEADEALRKSGLDYTIIKPGRLTNDPGTGKIKAGNLKRGEIPREDVARVIAYVLDHPDLTKGLEFDVLSGEKPVDEAIAELKEQ</sequence>